<dbReference type="Gene3D" id="4.10.1150.10">
    <property type="entry name" value="AF2212/PG0164-like"/>
    <property type="match status" value="1"/>
</dbReference>
<dbReference type="EMBL" id="DSYZ01000087">
    <property type="protein sequence ID" value="HGT82913.1"/>
    <property type="molecule type" value="Genomic_DNA"/>
</dbReference>
<dbReference type="InterPro" id="IPR008203">
    <property type="entry name" value="AF2212-like"/>
</dbReference>
<protein>
    <recommendedName>
        <fullName evidence="3">Antitoxin</fullName>
    </recommendedName>
</protein>
<evidence type="ECO:0000256" key="1">
    <source>
        <dbReference type="ARBA" id="ARBA00006615"/>
    </source>
</evidence>
<dbReference type="Pfam" id="PF01954">
    <property type="entry name" value="AF2212-like"/>
    <property type="match status" value="1"/>
</dbReference>
<evidence type="ECO:0000313" key="4">
    <source>
        <dbReference type="EMBL" id="HGT82913.1"/>
    </source>
</evidence>
<organism evidence="4">
    <name type="scientific">Archaeoglobus fulgidus</name>
    <dbReference type="NCBI Taxonomy" id="2234"/>
    <lineage>
        <taxon>Archaea</taxon>
        <taxon>Methanobacteriati</taxon>
        <taxon>Methanobacteriota</taxon>
        <taxon>Archaeoglobi</taxon>
        <taxon>Archaeoglobales</taxon>
        <taxon>Archaeoglobaceae</taxon>
        <taxon>Archaeoglobus</taxon>
    </lineage>
</organism>
<sequence length="66" mass="7937">MPKIIEAIYEDGVFKPLEKVDLKDGEKVRVEIKKDIDRLRGKYKAKLPQMVELKDEIYDRRCHLHR</sequence>
<proteinExistence type="inferred from homology"/>
<dbReference type="InterPro" id="IPR024069">
    <property type="entry name" value="AF2212-like_dom_sf"/>
</dbReference>
<evidence type="ECO:0000256" key="3">
    <source>
        <dbReference type="RuleBase" id="RU368051"/>
    </source>
</evidence>
<keyword evidence="2 3" id="KW-1277">Toxin-antitoxin system</keyword>
<reference evidence="4" key="1">
    <citation type="journal article" date="2020" name="mSystems">
        <title>Genome- and Community-Level Interaction Insights into Carbon Utilization and Element Cycling Functions of Hydrothermarchaeota in Hydrothermal Sediment.</title>
        <authorList>
            <person name="Zhou Z."/>
            <person name="Liu Y."/>
            <person name="Xu W."/>
            <person name="Pan J."/>
            <person name="Luo Z.H."/>
            <person name="Li M."/>
        </authorList>
    </citation>
    <scope>NUCLEOTIDE SEQUENCE [LARGE SCALE GENOMIC DNA]</scope>
    <source>
        <strain evidence="4">SpSt-587</strain>
    </source>
</reference>
<gene>
    <name evidence="4" type="ORF">ENT52_04220</name>
</gene>
<name>A0A7J3M223_ARCFL</name>
<dbReference type="AlphaFoldDB" id="A0A7J3M223"/>
<comment type="function">
    <text evidence="3">Antitoxin component of a type II toxin-antitoxin (TA) system.</text>
</comment>
<accession>A0A7J3M223</accession>
<evidence type="ECO:0000256" key="2">
    <source>
        <dbReference type="ARBA" id="ARBA00022649"/>
    </source>
</evidence>
<comment type="similarity">
    <text evidence="1 3">Belongs to the UPF0165 family.</text>
</comment>
<dbReference type="SUPFAM" id="SSF141694">
    <property type="entry name" value="AF2212/PG0164-like"/>
    <property type="match status" value="1"/>
</dbReference>
<comment type="caution">
    <text evidence="4">The sequence shown here is derived from an EMBL/GenBank/DDBJ whole genome shotgun (WGS) entry which is preliminary data.</text>
</comment>